<gene>
    <name evidence="7" type="ORF">P3X46_013789</name>
</gene>
<comment type="caution">
    <text evidence="7">The sequence shown here is derived from an EMBL/GenBank/DDBJ whole genome shotgun (WGS) entry which is preliminary data.</text>
</comment>
<evidence type="ECO:0000256" key="5">
    <source>
        <dbReference type="SAM" id="MobiDB-lite"/>
    </source>
</evidence>
<dbReference type="InterPro" id="IPR036093">
    <property type="entry name" value="NAC_dom_sf"/>
</dbReference>
<reference evidence="7 8" key="1">
    <citation type="journal article" date="2023" name="Plant Biotechnol. J.">
        <title>Chromosome-level wild Hevea brasiliensis genome provides new tools for genomic-assisted breeding and valuable loci to elevate rubber yield.</title>
        <authorList>
            <person name="Cheng H."/>
            <person name="Song X."/>
            <person name="Hu Y."/>
            <person name="Wu T."/>
            <person name="Yang Q."/>
            <person name="An Z."/>
            <person name="Feng S."/>
            <person name="Deng Z."/>
            <person name="Wu W."/>
            <person name="Zeng X."/>
            <person name="Tu M."/>
            <person name="Wang X."/>
            <person name="Huang H."/>
        </authorList>
    </citation>
    <scope>NUCLEOTIDE SEQUENCE [LARGE SCALE GENOMIC DNA]</scope>
    <source>
        <strain evidence="7">MT/VB/25A 57/8</strain>
    </source>
</reference>
<feature type="compositionally biased region" description="Polar residues" evidence="5">
    <location>
        <begin position="1"/>
        <end position="17"/>
    </location>
</feature>
<dbReference type="SUPFAM" id="SSF101941">
    <property type="entry name" value="NAC domain"/>
    <property type="match status" value="1"/>
</dbReference>
<dbReference type="PANTHER" id="PTHR31719">
    <property type="entry name" value="NAC TRANSCRIPTION FACTOR 56"/>
    <property type="match status" value="1"/>
</dbReference>
<keyword evidence="2" id="KW-0238">DNA-binding</keyword>
<dbReference type="Proteomes" id="UP001174677">
    <property type="component" value="Chromosome 8"/>
</dbReference>
<dbReference type="InterPro" id="IPR003441">
    <property type="entry name" value="NAC-dom"/>
</dbReference>
<proteinExistence type="predicted"/>
<dbReference type="EMBL" id="JARPOI010000008">
    <property type="protein sequence ID" value="KAJ9175212.1"/>
    <property type="molecule type" value="Genomic_DNA"/>
</dbReference>
<dbReference type="Pfam" id="PF02365">
    <property type="entry name" value="NAM"/>
    <property type="match status" value="1"/>
</dbReference>
<dbReference type="Gene3D" id="2.170.150.80">
    <property type="entry name" value="NAC domain"/>
    <property type="match status" value="1"/>
</dbReference>
<dbReference type="Pfam" id="PF09725">
    <property type="entry name" value="Fra10Ac1"/>
    <property type="match status" value="1"/>
</dbReference>
<keyword evidence="8" id="KW-1185">Reference proteome</keyword>
<keyword evidence="1" id="KW-0805">Transcription regulation</keyword>
<protein>
    <recommendedName>
        <fullName evidence="6">NAC domain-containing protein</fullName>
    </recommendedName>
</protein>
<dbReference type="InterPro" id="IPR019129">
    <property type="entry name" value="Folate-sensitive_fs_Fra10Ac1"/>
</dbReference>
<evidence type="ECO:0000259" key="6">
    <source>
        <dbReference type="PROSITE" id="PS51005"/>
    </source>
</evidence>
<evidence type="ECO:0000313" key="7">
    <source>
        <dbReference type="EMBL" id="KAJ9175212.1"/>
    </source>
</evidence>
<dbReference type="PANTHER" id="PTHR31719:SF94">
    <property type="entry name" value="PROTEIN ATAF2"/>
    <property type="match status" value="1"/>
</dbReference>
<keyword evidence="4" id="KW-0539">Nucleus</keyword>
<evidence type="ECO:0000256" key="1">
    <source>
        <dbReference type="ARBA" id="ARBA00023015"/>
    </source>
</evidence>
<evidence type="ECO:0000313" key="8">
    <source>
        <dbReference type="Proteomes" id="UP001174677"/>
    </source>
</evidence>
<dbReference type="PROSITE" id="PS51005">
    <property type="entry name" value="NAC"/>
    <property type="match status" value="1"/>
</dbReference>
<evidence type="ECO:0000256" key="4">
    <source>
        <dbReference type="ARBA" id="ARBA00023242"/>
    </source>
</evidence>
<name>A0ABQ9M6X6_HEVBR</name>
<feature type="domain" description="NAC" evidence="6">
    <location>
        <begin position="40"/>
        <end position="193"/>
    </location>
</feature>
<feature type="region of interest" description="Disordered" evidence="5">
    <location>
        <begin position="1"/>
        <end position="27"/>
    </location>
</feature>
<evidence type="ECO:0000256" key="3">
    <source>
        <dbReference type="ARBA" id="ARBA00023163"/>
    </source>
</evidence>
<accession>A0ABQ9M6X6</accession>
<evidence type="ECO:0000256" key="2">
    <source>
        <dbReference type="ARBA" id="ARBA00023125"/>
    </source>
</evidence>
<organism evidence="7 8">
    <name type="scientific">Hevea brasiliensis</name>
    <name type="common">Para rubber tree</name>
    <name type="synonym">Siphonia brasiliensis</name>
    <dbReference type="NCBI Taxonomy" id="3981"/>
    <lineage>
        <taxon>Eukaryota</taxon>
        <taxon>Viridiplantae</taxon>
        <taxon>Streptophyta</taxon>
        <taxon>Embryophyta</taxon>
        <taxon>Tracheophyta</taxon>
        <taxon>Spermatophyta</taxon>
        <taxon>Magnoliopsida</taxon>
        <taxon>eudicotyledons</taxon>
        <taxon>Gunneridae</taxon>
        <taxon>Pentapetalae</taxon>
        <taxon>rosids</taxon>
        <taxon>fabids</taxon>
        <taxon>Malpighiales</taxon>
        <taxon>Euphorbiaceae</taxon>
        <taxon>Crotonoideae</taxon>
        <taxon>Micrandreae</taxon>
        <taxon>Hevea</taxon>
    </lineage>
</organism>
<keyword evidence="3" id="KW-0804">Transcription</keyword>
<sequence>MEVTQPQSNASVTATRQPRTDPINDNNRKNFIDIDYFNSFPPGYRFRPLDGELVVHYLKNKIANQPLPPNKIMEVKLYEYNPEMLAEEYWQCGEKEWYFFTPRDKKYPNGSRPKRDAGGGYWKATGADKAVKYKGAVVGYRKALVFYMGKPPNGTKTNWIMHEYRVSDAPPRIKTSADDMRLDNWVLCRIYKRDAKDNLSSRLSNEEQSAQLDDQTADVVRDVNKNGDPPAYTNALNDNKQIIYPPEDIQIHPTEDIQIQPTEDIVSKYLNENSFSFYGKEKSSNVKLPVKTDRDILREGYRFIRTEEDDMDTSWEQRLVKRYYDKLFKEVTCMLIWSLEKEEIEFWEDFKNFSYFFYSGEHYLQVLKTLTKIKLRRKREKYSEREREREIQHDLEALHISKDLTQNRSEKILNKSPVKSGMSKETPHSFDSGWRGHFFNNFYFSSIHFNSPF</sequence>